<keyword evidence="7" id="KW-1185">Reference proteome</keyword>
<dbReference type="SUPFAM" id="SSF52374">
    <property type="entry name" value="Nucleotidylyl transferase"/>
    <property type="match status" value="1"/>
</dbReference>
<dbReference type="PANTHER" id="PTHR10890:SF3">
    <property type="entry name" value="CYSTEINE--TRNA LIGASE, CYTOPLASMIC"/>
    <property type="match status" value="1"/>
</dbReference>
<evidence type="ECO:0000256" key="3">
    <source>
        <dbReference type="ARBA" id="ARBA00022741"/>
    </source>
</evidence>
<protein>
    <recommendedName>
        <fullName evidence="5">tRNA synthetases class I catalytic domain-containing protein</fullName>
    </recommendedName>
</protein>
<keyword evidence="4" id="KW-0067">ATP-binding</keyword>
<dbReference type="InterPro" id="IPR024909">
    <property type="entry name" value="Cys-tRNA/MSH_ligase"/>
</dbReference>
<accession>A0ABY7K356</accession>
<evidence type="ECO:0000256" key="2">
    <source>
        <dbReference type="ARBA" id="ARBA00022598"/>
    </source>
</evidence>
<organism evidence="6 7">
    <name type="scientific">Jatrophihabitans cynanchi</name>
    <dbReference type="NCBI Taxonomy" id="2944128"/>
    <lineage>
        <taxon>Bacteria</taxon>
        <taxon>Bacillati</taxon>
        <taxon>Actinomycetota</taxon>
        <taxon>Actinomycetes</taxon>
        <taxon>Jatrophihabitantales</taxon>
        <taxon>Jatrophihabitantaceae</taxon>
        <taxon>Jatrophihabitans</taxon>
    </lineage>
</organism>
<dbReference type="InterPro" id="IPR032678">
    <property type="entry name" value="tRNA-synt_1_cat_dom"/>
</dbReference>
<comment type="subunit">
    <text evidence="1">Monomer.</text>
</comment>
<dbReference type="Pfam" id="PF01406">
    <property type="entry name" value="tRNA-synt_1e"/>
    <property type="match status" value="1"/>
</dbReference>
<dbReference type="PANTHER" id="PTHR10890">
    <property type="entry name" value="CYSTEINYL-TRNA SYNTHETASE"/>
    <property type="match status" value="1"/>
</dbReference>
<keyword evidence="3" id="KW-0547">Nucleotide-binding</keyword>
<dbReference type="EMBL" id="CP097463">
    <property type="protein sequence ID" value="WAX59273.1"/>
    <property type="molecule type" value="Genomic_DNA"/>
</dbReference>
<dbReference type="PRINTS" id="PR00983">
    <property type="entry name" value="TRNASYNTHCYS"/>
</dbReference>
<evidence type="ECO:0000313" key="7">
    <source>
        <dbReference type="Proteomes" id="UP001164693"/>
    </source>
</evidence>
<evidence type="ECO:0000259" key="5">
    <source>
        <dbReference type="Pfam" id="PF01406"/>
    </source>
</evidence>
<proteinExistence type="predicted"/>
<sequence>MSRLTDPPTALHLAGAPLPMVGRVRMYVCGITPYDVTHLGHAATFVWADAAERVLRRNGHTVTVARNVTDVDEVLFAEAHRRGEPHSMLATLQRASFEGTMAALRVRVPDHSPTAAQAVGHVIQLAAALLDREQAYVAAGSVYARTSGTAARAGIDEDRARVLAAEYHDEPDDPAKEHPLDVAVWHATSGPDDVSWPSPWGDGRPGWHAECAAMVLALFGPSVDLHCGGADLAFPHHACESALAEAATGVAPFARAWLRAGTVLVGEQKMAKSTGNLVLVDDLLRSHSPAAIRLLCLNRPWAQPWAYTPDALEHAAGTLERLYAAAARPGGEPGAVLAALRENLDVPRALEIALGEGGQAARTLTEVLALS</sequence>
<name>A0ABY7K356_9ACTN</name>
<keyword evidence="2" id="KW-0436">Ligase</keyword>
<evidence type="ECO:0000256" key="4">
    <source>
        <dbReference type="ARBA" id="ARBA00022840"/>
    </source>
</evidence>
<dbReference type="Proteomes" id="UP001164693">
    <property type="component" value="Chromosome"/>
</dbReference>
<evidence type="ECO:0000313" key="6">
    <source>
        <dbReference type="EMBL" id="WAX59273.1"/>
    </source>
</evidence>
<reference evidence="6" key="1">
    <citation type="submission" date="2022-05" db="EMBL/GenBank/DDBJ databases">
        <title>Jatrophihabitans sp. SB3-54 whole genome sequence.</title>
        <authorList>
            <person name="Suh M.K."/>
            <person name="Eom M.K."/>
            <person name="Kim J.S."/>
            <person name="Kim H.S."/>
            <person name="Do H.E."/>
            <person name="Shin Y.K."/>
            <person name="Lee J.-S."/>
        </authorList>
    </citation>
    <scope>NUCLEOTIDE SEQUENCE</scope>
    <source>
        <strain evidence="6">SB3-54</strain>
    </source>
</reference>
<gene>
    <name evidence="6" type="ORF">M6B22_04985</name>
</gene>
<dbReference type="RefSeq" id="WP_269445811.1">
    <property type="nucleotide sequence ID" value="NZ_CP097463.1"/>
</dbReference>
<evidence type="ECO:0000256" key="1">
    <source>
        <dbReference type="ARBA" id="ARBA00011245"/>
    </source>
</evidence>
<feature type="domain" description="tRNA synthetases class I catalytic" evidence="5">
    <location>
        <begin position="22"/>
        <end position="315"/>
    </location>
</feature>
<dbReference type="InterPro" id="IPR014729">
    <property type="entry name" value="Rossmann-like_a/b/a_fold"/>
</dbReference>
<dbReference type="Gene3D" id="3.40.50.620">
    <property type="entry name" value="HUPs"/>
    <property type="match status" value="1"/>
</dbReference>